<keyword evidence="2" id="KW-1185">Reference proteome</keyword>
<dbReference type="OrthoDB" id="3537937at2"/>
<dbReference type="Gene3D" id="1.10.287.950">
    <property type="entry name" value="Methyl-accepting chemotaxis protein"/>
    <property type="match status" value="1"/>
</dbReference>
<protein>
    <submittedName>
        <fullName evidence="1">Uncharacterized protein</fullName>
    </submittedName>
</protein>
<reference evidence="2" key="1">
    <citation type="submission" date="2017-01" db="EMBL/GenBank/DDBJ databases">
        <authorList>
            <person name="Varghese N."/>
            <person name="Submissions S."/>
        </authorList>
    </citation>
    <scope>NUCLEOTIDE SEQUENCE [LARGE SCALE GENOMIC DNA]</scope>
    <source>
        <strain evidence="2">ATCC 12950</strain>
    </source>
</reference>
<dbReference type="EMBL" id="FTNI01000031">
    <property type="protein sequence ID" value="SIS14778.1"/>
    <property type="molecule type" value="Genomic_DNA"/>
</dbReference>
<gene>
    <name evidence="1" type="ORF">SAMN05421833_13146</name>
</gene>
<sequence length="160" mass="18201">MPQTEERIDAIEREITGIRSDVRLQNAMLIKCGEQMSDLRTGQHELRKGQEELLTITTDLRAGQEELRATTADLRAGQEELRATTADLRAGQEELRATTADLRAGQEELRKGQEEMRETLEEFRSAFSVVLDEVRQQKAWREEFSDKVARVIAKSEGLDA</sequence>
<accession>A0A1N7GQN8</accession>
<dbReference type="AlphaFoldDB" id="A0A1N7GQN8"/>
<dbReference type="Proteomes" id="UP000186096">
    <property type="component" value="Unassembled WGS sequence"/>
</dbReference>
<evidence type="ECO:0000313" key="2">
    <source>
        <dbReference type="Proteomes" id="UP000186096"/>
    </source>
</evidence>
<proteinExistence type="predicted"/>
<organism evidence="1 2">
    <name type="scientific">Microbispora rosea</name>
    <dbReference type="NCBI Taxonomy" id="58117"/>
    <lineage>
        <taxon>Bacteria</taxon>
        <taxon>Bacillati</taxon>
        <taxon>Actinomycetota</taxon>
        <taxon>Actinomycetes</taxon>
        <taxon>Streptosporangiales</taxon>
        <taxon>Streptosporangiaceae</taxon>
        <taxon>Microbispora</taxon>
    </lineage>
</organism>
<dbReference type="RefSeq" id="WP_159454887.1">
    <property type="nucleotide sequence ID" value="NZ_FTNI01000031.1"/>
</dbReference>
<name>A0A1N7GQN8_9ACTN</name>
<evidence type="ECO:0000313" key="1">
    <source>
        <dbReference type="EMBL" id="SIS14778.1"/>
    </source>
</evidence>
<dbReference type="STRING" id="58117.SAMN05421833_13146"/>